<dbReference type="OrthoDB" id="4224286at2"/>
<accession>A0A1D7VVF2</accession>
<name>A0A1D7VVF2_9ACTN</name>
<protein>
    <recommendedName>
        <fullName evidence="3">Resolvase/invertase-type recombinase catalytic domain-containing protein</fullName>
    </recommendedName>
</protein>
<reference evidence="1 2" key="1">
    <citation type="submission" date="2016-09" db="EMBL/GenBank/DDBJ databases">
        <title>Complete genome sequencing of Streptomyces lydicus 103 and metabolic pathways analysis of antibiotic biosynthesis.</title>
        <authorList>
            <person name="Jia N."/>
            <person name="Ding M.-Z."/>
            <person name="Gao F."/>
            <person name="Yuan Y.-J."/>
        </authorList>
    </citation>
    <scope>NUCLEOTIDE SEQUENCE [LARGE SCALE GENOMIC DNA]</scope>
    <source>
        <strain evidence="1 2">103</strain>
    </source>
</reference>
<sequence>MTRTSTPAVLYICASRSQDVPGVAHERAVQEGRDFAVKNGLRIVAEIVDRYGEPVPQRRAGWLRVREMAEQGEAEVVITRWPNALSPVSEFRHPELDHLGRHGAQLFFSWAPLSAMAGGGGAR</sequence>
<keyword evidence="2" id="KW-1185">Reference proteome</keyword>
<dbReference type="Proteomes" id="UP000094094">
    <property type="component" value="Chromosome"/>
</dbReference>
<gene>
    <name evidence="1" type="ORF">SL103_34850</name>
</gene>
<evidence type="ECO:0008006" key="3">
    <source>
        <dbReference type="Google" id="ProtNLM"/>
    </source>
</evidence>
<evidence type="ECO:0000313" key="1">
    <source>
        <dbReference type="EMBL" id="AOP50737.1"/>
    </source>
</evidence>
<dbReference type="KEGG" id="slc:SL103_34850"/>
<proteinExistence type="predicted"/>
<dbReference type="AlphaFoldDB" id="A0A1D7VVF2"/>
<dbReference type="EMBL" id="CP017157">
    <property type="protein sequence ID" value="AOP50737.1"/>
    <property type="molecule type" value="Genomic_DNA"/>
</dbReference>
<evidence type="ECO:0000313" key="2">
    <source>
        <dbReference type="Proteomes" id="UP000094094"/>
    </source>
</evidence>
<organism evidence="1 2">
    <name type="scientific">Streptomyces lydicus</name>
    <dbReference type="NCBI Taxonomy" id="47763"/>
    <lineage>
        <taxon>Bacteria</taxon>
        <taxon>Bacillati</taxon>
        <taxon>Actinomycetota</taxon>
        <taxon>Actinomycetes</taxon>
        <taxon>Kitasatosporales</taxon>
        <taxon>Streptomycetaceae</taxon>
        <taxon>Streptomyces</taxon>
    </lineage>
</organism>
<dbReference type="RefSeq" id="WP_069573035.1">
    <property type="nucleotide sequence ID" value="NZ_CP017157.1"/>
</dbReference>